<proteinExistence type="predicted"/>
<gene>
    <name evidence="2" type="ORF">FG87_06175</name>
</gene>
<dbReference type="EMBL" id="JNFP01000006">
    <property type="protein sequence ID" value="KIA65624.1"/>
    <property type="molecule type" value="Genomic_DNA"/>
</dbReference>
<keyword evidence="3" id="KW-1185">Reference proteome</keyword>
<dbReference type="Proteomes" id="UP000031364">
    <property type="component" value="Unassembled WGS sequence"/>
</dbReference>
<accession>A0ABR4ZK88</accession>
<sequence>MFGDSTVTENGGGRRDYVRAAARAAYYTGFYTARQGGALYADPTKVPTTTDVPQDAQLASFLTKKLGGGDGKTHDDQNLTPELLTAKHTALAAAAAARFLAGDGTAGQGPAAGAPDATDPDSDDMDADARPDAAALAELARTGPAGDTVRNRIAANKAEAAAVDAARVLGWLA</sequence>
<evidence type="ECO:0000313" key="3">
    <source>
        <dbReference type="Proteomes" id="UP000031364"/>
    </source>
</evidence>
<evidence type="ECO:0000256" key="1">
    <source>
        <dbReference type="SAM" id="MobiDB-lite"/>
    </source>
</evidence>
<name>A0ABR4ZK88_9NOCA</name>
<feature type="region of interest" description="Disordered" evidence="1">
    <location>
        <begin position="105"/>
        <end position="131"/>
    </location>
</feature>
<evidence type="ECO:0000313" key="2">
    <source>
        <dbReference type="EMBL" id="KIA65624.1"/>
    </source>
</evidence>
<feature type="compositionally biased region" description="Low complexity" evidence="1">
    <location>
        <begin position="105"/>
        <end position="117"/>
    </location>
</feature>
<protein>
    <submittedName>
        <fullName evidence="2">Uncharacterized protein</fullName>
    </submittedName>
</protein>
<dbReference type="RefSeq" id="WP_043665856.1">
    <property type="nucleotide sequence ID" value="NZ_BDCI01000021.1"/>
</dbReference>
<organism evidence="2 3">
    <name type="scientific">Nocardia vulneris</name>
    <dbReference type="NCBI Taxonomy" id="1141657"/>
    <lineage>
        <taxon>Bacteria</taxon>
        <taxon>Bacillati</taxon>
        <taxon>Actinomycetota</taxon>
        <taxon>Actinomycetes</taxon>
        <taxon>Mycobacteriales</taxon>
        <taxon>Nocardiaceae</taxon>
        <taxon>Nocardia</taxon>
    </lineage>
</organism>
<comment type="caution">
    <text evidence="2">The sequence shown here is derived from an EMBL/GenBank/DDBJ whole genome shotgun (WGS) entry which is preliminary data.</text>
</comment>
<reference evidence="2 3" key="1">
    <citation type="journal article" date="2014" name="Int. J. Syst. Evol. Microbiol.">
        <title>Nocardia vulneris sp. nov., isolated from wounds of human patients in North America.</title>
        <authorList>
            <person name="Lasker B.A."/>
            <person name="Bell M."/>
            <person name="Klenk H.P."/>
            <person name="Sproer C."/>
            <person name="Schumann C."/>
            <person name="Schumann P."/>
            <person name="Brown J.M."/>
        </authorList>
    </citation>
    <scope>NUCLEOTIDE SEQUENCE [LARGE SCALE GENOMIC DNA]</scope>
    <source>
        <strain evidence="2 3">W9851</strain>
    </source>
</reference>